<gene>
    <name evidence="1" type="ordered locus">GDI3501</name>
</gene>
<dbReference type="AlphaFoldDB" id="A9H4J2"/>
<reference evidence="1 2" key="1">
    <citation type="journal article" date="2009" name="BMC Genomics">
        <title>Complete genome sequence of the sugarcane nitrogen-fixing endophyte Gluconacetobacter diazotrophicus Pal5.</title>
        <authorList>
            <person name="Bertalan M."/>
            <person name="Albano R."/>
            <person name="Padua V."/>
            <person name="Rouws L."/>
            <person name="Rojas C."/>
            <person name="Hemerly A."/>
            <person name="Teixeira K."/>
            <person name="Schwab S."/>
            <person name="Araujo J."/>
            <person name="Oliveira A."/>
            <person name="Franca L."/>
            <person name="Magalhaes V."/>
            <person name="Alqueres S."/>
            <person name="Cardoso A."/>
            <person name="Almeida W."/>
            <person name="Loureiro M.M."/>
            <person name="Nogueira E."/>
            <person name="Cidade D."/>
            <person name="Oliveira D."/>
            <person name="Simao T."/>
            <person name="Macedo J."/>
            <person name="Valadao A."/>
            <person name="Dreschsel M."/>
            <person name="Freitas F."/>
            <person name="Vidal M."/>
            <person name="Guedes H."/>
            <person name="Rodrigues E."/>
            <person name="Meneses C."/>
            <person name="Brioso P."/>
            <person name="Pozzer L."/>
            <person name="Figueiredo D."/>
            <person name="Montano H."/>
            <person name="Junior J."/>
            <person name="Filho G."/>
            <person name="Flores V."/>
            <person name="Ferreira B."/>
            <person name="Branco A."/>
            <person name="Gonzalez P."/>
            <person name="Guillobel H."/>
            <person name="Lemos M."/>
            <person name="Seibel L."/>
            <person name="Macedo J."/>
            <person name="Alves-Ferreira M."/>
            <person name="Sachetto-Martins G."/>
            <person name="Coelho A."/>
            <person name="Santos E."/>
            <person name="Amaral G."/>
            <person name="Neves A."/>
            <person name="Pacheco A.B."/>
            <person name="Carvalho D."/>
            <person name="Lery L."/>
            <person name="Bisch P."/>
            <person name="Rossle S.C."/>
            <person name="Urmenyi T."/>
            <person name="Kruger W.V."/>
            <person name="Martins O."/>
            <person name="Baldani J.I."/>
            <person name="Ferreira P.C."/>
        </authorList>
    </citation>
    <scope>NUCLEOTIDE SEQUENCE [LARGE SCALE GENOMIC DNA]</scope>
    <source>
        <strain evidence="2">ATCC 49037 / DSM 5601 / CCUG 37298 / CIP 103539 / LMG 7603 / PAl5</strain>
    </source>
</reference>
<proteinExistence type="predicted"/>
<evidence type="ECO:0000313" key="2">
    <source>
        <dbReference type="Proteomes" id="UP000001176"/>
    </source>
</evidence>
<protein>
    <submittedName>
        <fullName evidence="1">Uncharacterized protein</fullName>
    </submittedName>
</protein>
<name>A9H4J2_GLUDA</name>
<keyword evidence="2" id="KW-1185">Reference proteome</keyword>
<sequence>MGTCGHRGPDGWCKSGRVAVIPMPPSRVQSDVTDWPARWSGVDYLVFRAAISKPSRRSTRRRRMVFRCGDAMCRNGGLHATG</sequence>
<dbReference type="Proteomes" id="UP000001176">
    <property type="component" value="Chromosome"/>
</dbReference>
<accession>A9H4J2</accession>
<organism evidence="1 2">
    <name type="scientific">Gluconacetobacter diazotrophicus (strain ATCC 49037 / DSM 5601 / CCUG 37298 / CIP 103539 / LMG 7603 / PAl5)</name>
    <dbReference type="NCBI Taxonomy" id="272568"/>
    <lineage>
        <taxon>Bacteria</taxon>
        <taxon>Pseudomonadati</taxon>
        <taxon>Pseudomonadota</taxon>
        <taxon>Alphaproteobacteria</taxon>
        <taxon>Acetobacterales</taxon>
        <taxon>Acetobacteraceae</taxon>
        <taxon>Gluconacetobacter</taxon>
    </lineage>
</organism>
<dbReference type="EMBL" id="AM889285">
    <property type="protein sequence ID" value="CAP57444.1"/>
    <property type="molecule type" value="Genomic_DNA"/>
</dbReference>
<evidence type="ECO:0000313" key="1">
    <source>
        <dbReference type="EMBL" id="CAP57444.1"/>
    </source>
</evidence>
<dbReference type="KEGG" id="gdi:GDI3501"/>